<dbReference type="OrthoDB" id="10019596at2759"/>
<evidence type="ECO:0000256" key="1">
    <source>
        <dbReference type="ARBA" id="ARBA00004613"/>
    </source>
</evidence>
<dbReference type="SMART" id="SM00078">
    <property type="entry name" value="IlGF"/>
    <property type="match status" value="1"/>
</dbReference>
<keyword evidence="5 8" id="KW-0732">Signal</keyword>
<sequence>MSLIRIGLALLLLVATTAQMVYPVQGRRKLCGEALSDALDLMCTNGFASRAKRSITVQDRGLALIRKLQPHRPEMDMETETDRPATGSLRKLRRLRRRVAHACCKEGCTYDDILDYCA</sequence>
<dbReference type="Proteomes" id="UP001652661">
    <property type="component" value="Chromosome 3L"/>
</dbReference>
<evidence type="ECO:0000259" key="9">
    <source>
        <dbReference type="SMART" id="SM00078"/>
    </source>
</evidence>
<dbReference type="SUPFAM" id="SSF56994">
    <property type="entry name" value="Insulin-like"/>
    <property type="match status" value="1"/>
</dbReference>
<keyword evidence="3 7" id="KW-0964">Secreted</keyword>
<comment type="similarity">
    <text evidence="2 7">Belongs to the insulin family.</text>
</comment>
<protein>
    <submittedName>
        <fullName evidence="11">Probable insulin-like peptide 4</fullName>
    </submittedName>
</protein>
<evidence type="ECO:0000256" key="2">
    <source>
        <dbReference type="ARBA" id="ARBA00009034"/>
    </source>
</evidence>
<dbReference type="Pfam" id="PF00049">
    <property type="entry name" value="Insulin"/>
    <property type="match status" value="1"/>
</dbReference>
<gene>
    <name evidence="11" type="primary">LOC108078951</name>
</gene>
<evidence type="ECO:0000256" key="5">
    <source>
        <dbReference type="ARBA" id="ARBA00022729"/>
    </source>
</evidence>
<dbReference type="AlphaFoldDB" id="A0A6P4IZY2"/>
<dbReference type="GO" id="GO:0001664">
    <property type="term" value="F:G protein-coupled receptor binding"/>
    <property type="evidence" value="ECO:0007669"/>
    <property type="project" value="TreeGrafter"/>
</dbReference>
<proteinExistence type="inferred from homology"/>
<dbReference type="GeneID" id="108078951"/>
<accession>A0A6P4IZY2</accession>
<dbReference type="InterPro" id="IPR036438">
    <property type="entry name" value="Insulin-like_sf"/>
</dbReference>
<dbReference type="InterPro" id="IPR043387">
    <property type="entry name" value="INSL3/INSL4"/>
</dbReference>
<keyword evidence="4" id="KW-0165">Cleavage on pair of basic residues</keyword>
<dbReference type="PANTHER" id="PTHR10423">
    <property type="entry name" value="INSULIN-LIKE 3"/>
    <property type="match status" value="1"/>
</dbReference>
<name>A0A6P4IZY2_DROKI</name>
<reference evidence="11" key="1">
    <citation type="submission" date="2025-08" db="UniProtKB">
        <authorList>
            <consortium name="RefSeq"/>
        </authorList>
    </citation>
    <scope>IDENTIFICATION</scope>
    <source>
        <strain evidence="11">14028-0561.14</strain>
        <tissue evidence="11">Whole fly</tissue>
    </source>
</reference>
<evidence type="ECO:0000256" key="7">
    <source>
        <dbReference type="RuleBase" id="RU000406"/>
    </source>
</evidence>
<dbReference type="RefSeq" id="XP_017028591.1">
    <property type="nucleotide sequence ID" value="XM_017173102.3"/>
</dbReference>
<feature type="chain" id="PRO_5028085383" evidence="8">
    <location>
        <begin position="27"/>
        <end position="118"/>
    </location>
</feature>
<keyword evidence="10" id="KW-1185">Reference proteome</keyword>
<evidence type="ECO:0000256" key="6">
    <source>
        <dbReference type="ARBA" id="ARBA00023157"/>
    </source>
</evidence>
<keyword evidence="6" id="KW-1015">Disulfide bond</keyword>
<dbReference type="GO" id="GO:0005179">
    <property type="term" value="F:hormone activity"/>
    <property type="evidence" value="ECO:0007669"/>
    <property type="project" value="InterPro"/>
</dbReference>
<dbReference type="Gene3D" id="1.10.100.10">
    <property type="entry name" value="Insulin-like"/>
    <property type="match status" value="1"/>
</dbReference>
<feature type="domain" description="Insulin-like" evidence="9">
    <location>
        <begin position="28"/>
        <end position="117"/>
    </location>
</feature>
<dbReference type="PROSITE" id="PS00262">
    <property type="entry name" value="INSULIN"/>
    <property type="match status" value="1"/>
</dbReference>
<organism evidence="10 11">
    <name type="scientific">Drosophila kikkawai</name>
    <name type="common">Fruit fly</name>
    <dbReference type="NCBI Taxonomy" id="30033"/>
    <lineage>
        <taxon>Eukaryota</taxon>
        <taxon>Metazoa</taxon>
        <taxon>Ecdysozoa</taxon>
        <taxon>Arthropoda</taxon>
        <taxon>Hexapoda</taxon>
        <taxon>Insecta</taxon>
        <taxon>Pterygota</taxon>
        <taxon>Neoptera</taxon>
        <taxon>Endopterygota</taxon>
        <taxon>Diptera</taxon>
        <taxon>Brachycera</taxon>
        <taxon>Muscomorpha</taxon>
        <taxon>Ephydroidea</taxon>
        <taxon>Drosophilidae</taxon>
        <taxon>Drosophila</taxon>
        <taxon>Sophophora</taxon>
    </lineage>
</organism>
<dbReference type="GO" id="GO:0007193">
    <property type="term" value="P:adenylate cyclase-inhibiting G protein-coupled receptor signaling pathway"/>
    <property type="evidence" value="ECO:0007669"/>
    <property type="project" value="TreeGrafter"/>
</dbReference>
<feature type="signal peptide" evidence="8">
    <location>
        <begin position="1"/>
        <end position="26"/>
    </location>
</feature>
<evidence type="ECO:0000256" key="3">
    <source>
        <dbReference type="ARBA" id="ARBA00022525"/>
    </source>
</evidence>
<evidence type="ECO:0000313" key="10">
    <source>
        <dbReference type="Proteomes" id="UP001652661"/>
    </source>
</evidence>
<evidence type="ECO:0000256" key="8">
    <source>
        <dbReference type="SAM" id="SignalP"/>
    </source>
</evidence>
<comment type="subcellular location">
    <subcellularLocation>
        <location evidence="1 7">Secreted</location>
    </subcellularLocation>
</comment>
<evidence type="ECO:0000256" key="4">
    <source>
        <dbReference type="ARBA" id="ARBA00022685"/>
    </source>
</evidence>
<dbReference type="GO" id="GO:0005615">
    <property type="term" value="C:extracellular space"/>
    <property type="evidence" value="ECO:0007669"/>
    <property type="project" value="TreeGrafter"/>
</dbReference>
<evidence type="ECO:0000313" key="11">
    <source>
        <dbReference type="RefSeq" id="XP_017028591.1"/>
    </source>
</evidence>
<dbReference type="InterPro" id="IPR016179">
    <property type="entry name" value="Insulin-like"/>
</dbReference>
<dbReference type="PANTHER" id="PTHR10423:SF3">
    <property type="entry name" value="INSULIN-LIKE 3"/>
    <property type="match status" value="1"/>
</dbReference>
<dbReference type="InterPro" id="IPR022353">
    <property type="entry name" value="Insulin_CS"/>
</dbReference>